<name>A0A645CV13_9ZZZZ</name>
<comment type="caution">
    <text evidence="1">The sequence shown here is derived from an EMBL/GenBank/DDBJ whole genome shotgun (WGS) entry which is preliminary data.</text>
</comment>
<evidence type="ECO:0000313" key="1">
    <source>
        <dbReference type="EMBL" id="MPM80715.1"/>
    </source>
</evidence>
<accession>A0A645CV13</accession>
<protein>
    <submittedName>
        <fullName evidence="1">Uncharacterized protein</fullName>
    </submittedName>
</protein>
<sequence>MLRRLRGHAVIERAGDEVARRAEVARGHLALLPEGIARDALSELCDTVVSRSA</sequence>
<proteinExistence type="predicted"/>
<dbReference type="EMBL" id="VSSQ01030255">
    <property type="protein sequence ID" value="MPM80715.1"/>
    <property type="molecule type" value="Genomic_DNA"/>
</dbReference>
<dbReference type="AlphaFoldDB" id="A0A645CV13"/>
<organism evidence="1">
    <name type="scientific">bioreactor metagenome</name>
    <dbReference type="NCBI Taxonomy" id="1076179"/>
    <lineage>
        <taxon>unclassified sequences</taxon>
        <taxon>metagenomes</taxon>
        <taxon>ecological metagenomes</taxon>
    </lineage>
</organism>
<gene>
    <name evidence="1" type="ORF">SDC9_127765</name>
</gene>
<reference evidence="1" key="1">
    <citation type="submission" date="2019-08" db="EMBL/GenBank/DDBJ databases">
        <authorList>
            <person name="Kucharzyk K."/>
            <person name="Murdoch R.W."/>
            <person name="Higgins S."/>
            <person name="Loffler F."/>
        </authorList>
    </citation>
    <scope>NUCLEOTIDE SEQUENCE</scope>
</reference>